<gene>
    <name evidence="1" type="ORF">RHMOL_Rhmol06G0280900</name>
</gene>
<dbReference type="EMBL" id="CM046393">
    <property type="protein sequence ID" value="KAI8552620.1"/>
    <property type="molecule type" value="Genomic_DNA"/>
</dbReference>
<comment type="caution">
    <text evidence="1">The sequence shown here is derived from an EMBL/GenBank/DDBJ whole genome shotgun (WGS) entry which is preliminary data.</text>
</comment>
<dbReference type="Proteomes" id="UP001062846">
    <property type="component" value="Chromosome 6"/>
</dbReference>
<organism evidence="1 2">
    <name type="scientific">Rhododendron molle</name>
    <name type="common">Chinese azalea</name>
    <name type="synonym">Azalea mollis</name>
    <dbReference type="NCBI Taxonomy" id="49168"/>
    <lineage>
        <taxon>Eukaryota</taxon>
        <taxon>Viridiplantae</taxon>
        <taxon>Streptophyta</taxon>
        <taxon>Embryophyta</taxon>
        <taxon>Tracheophyta</taxon>
        <taxon>Spermatophyta</taxon>
        <taxon>Magnoliopsida</taxon>
        <taxon>eudicotyledons</taxon>
        <taxon>Gunneridae</taxon>
        <taxon>Pentapetalae</taxon>
        <taxon>asterids</taxon>
        <taxon>Ericales</taxon>
        <taxon>Ericaceae</taxon>
        <taxon>Ericoideae</taxon>
        <taxon>Rhodoreae</taxon>
        <taxon>Rhododendron</taxon>
    </lineage>
</organism>
<reference evidence="1" key="1">
    <citation type="submission" date="2022-02" db="EMBL/GenBank/DDBJ databases">
        <title>Plant Genome Project.</title>
        <authorList>
            <person name="Zhang R.-G."/>
        </authorList>
    </citation>
    <scope>NUCLEOTIDE SEQUENCE</scope>
    <source>
        <strain evidence="1">AT1</strain>
    </source>
</reference>
<sequence>MELMEVESDLTSAIALITEDLLEHSPCIILRKDCKALLEAMGCRLRLTSREGNKVMDRLANMCIDQEHKMVSHIIPHDDLISLLETDMRGVAFDRF</sequence>
<evidence type="ECO:0000313" key="2">
    <source>
        <dbReference type="Proteomes" id="UP001062846"/>
    </source>
</evidence>
<name>A0ACC0NH89_RHOML</name>
<proteinExistence type="predicted"/>
<accession>A0ACC0NH89</accession>
<keyword evidence="2" id="KW-1185">Reference proteome</keyword>
<protein>
    <submittedName>
        <fullName evidence="1">Uncharacterized protein</fullName>
    </submittedName>
</protein>
<evidence type="ECO:0000313" key="1">
    <source>
        <dbReference type="EMBL" id="KAI8552620.1"/>
    </source>
</evidence>